<dbReference type="PIRSF" id="PIRSF000331">
    <property type="entry name" value="HpaA_HpaB"/>
    <property type="match status" value="1"/>
</dbReference>
<evidence type="ECO:0000256" key="3">
    <source>
        <dbReference type="ARBA" id="ARBA00023002"/>
    </source>
</evidence>
<dbReference type="InterPro" id="IPR036250">
    <property type="entry name" value="AcylCo_DH-like_C"/>
</dbReference>
<keyword evidence="8" id="KW-1185">Reference proteome</keyword>
<comment type="caution">
    <text evidence="7">The sequence shown here is derived from an EMBL/GenBank/DDBJ whole genome shotgun (WGS) entry which is preliminary data.</text>
</comment>
<keyword evidence="2 4" id="KW-0274">FAD</keyword>
<dbReference type="SUPFAM" id="SSF56645">
    <property type="entry name" value="Acyl-CoA dehydrogenase NM domain-like"/>
    <property type="match status" value="1"/>
</dbReference>
<feature type="binding site" evidence="4">
    <location>
        <begin position="151"/>
        <end position="154"/>
    </location>
    <ligand>
        <name>FAD</name>
        <dbReference type="ChEBI" id="CHEBI:57692"/>
    </ligand>
</feature>
<dbReference type="SUPFAM" id="SSF47203">
    <property type="entry name" value="Acyl-CoA dehydrogenase C-terminal domain-like"/>
    <property type="match status" value="1"/>
</dbReference>
<feature type="binding site" evidence="4">
    <location>
        <position position="188"/>
    </location>
    <ligand>
        <name>FAD</name>
        <dbReference type="ChEBI" id="CHEBI:57692"/>
    </ligand>
</feature>
<protein>
    <submittedName>
        <fullName evidence="7">Pyoverdin chromophore biosynthetic protein PvcC</fullName>
    </submittedName>
</protein>
<proteinExistence type="predicted"/>
<feature type="binding site" evidence="4">
    <location>
        <begin position="145"/>
        <end position="147"/>
    </location>
    <ligand>
        <name>FAD</name>
        <dbReference type="ChEBI" id="CHEBI:57692"/>
    </ligand>
</feature>
<dbReference type="InterPro" id="IPR024719">
    <property type="entry name" value="HpaB/PvcC/4-BUDH_C"/>
</dbReference>
<dbReference type="Pfam" id="PF11794">
    <property type="entry name" value="HpaB_N"/>
    <property type="match status" value="1"/>
</dbReference>
<keyword evidence="3" id="KW-0560">Oxidoreductase</keyword>
<gene>
    <name evidence="7" type="ORF">BABA_17887</name>
</gene>
<dbReference type="AlphaFoldDB" id="K6D096"/>
<dbReference type="RefSeq" id="WP_007086571.1">
    <property type="nucleotide sequence ID" value="NZ_AJLS01000124.1"/>
</dbReference>
<dbReference type="InterPro" id="IPR009100">
    <property type="entry name" value="AcylCoA_DH/oxidase_NM_dom_sf"/>
</dbReference>
<dbReference type="eggNOG" id="COG2368">
    <property type="taxonomic scope" value="Bacteria"/>
</dbReference>
<dbReference type="PANTHER" id="PTHR36117:SF3">
    <property type="entry name" value="4-HYDROXYPHENYLACETATE 3-MONOOXYGENASE-RELATED"/>
    <property type="match status" value="1"/>
</dbReference>
<dbReference type="InterPro" id="IPR046373">
    <property type="entry name" value="Acyl-CoA_Oxase/DH_mid-dom_sf"/>
</dbReference>
<dbReference type="STRING" id="1117379.BABA_17887"/>
<dbReference type="Gene3D" id="1.10.3140.10">
    <property type="entry name" value="4-hydroxybutyryl-coa dehydratase, domain 1"/>
    <property type="match status" value="1"/>
</dbReference>
<keyword evidence="1" id="KW-0285">Flavoprotein</keyword>
<dbReference type="EMBL" id="AJLS01000124">
    <property type="protein sequence ID" value="EKN65892.1"/>
    <property type="molecule type" value="Genomic_DNA"/>
</dbReference>
<evidence type="ECO:0000313" key="8">
    <source>
        <dbReference type="Proteomes" id="UP000006316"/>
    </source>
</evidence>
<dbReference type="Gene3D" id="2.40.110.10">
    <property type="entry name" value="Butyryl-CoA Dehydrogenase, subunit A, domain 2"/>
    <property type="match status" value="1"/>
</dbReference>
<dbReference type="Proteomes" id="UP000006316">
    <property type="component" value="Unassembled WGS sequence"/>
</dbReference>
<dbReference type="PANTHER" id="PTHR36117">
    <property type="entry name" value="4-HYDROXYPHENYLACETATE 3-MONOOXYGENASE-RELATED"/>
    <property type="match status" value="1"/>
</dbReference>
<evidence type="ECO:0000256" key="2">
    <source>
        <dbReference type="ARBA" id="ARBA00022827"/>
    </source>
</evidence>
<dbReference type="Gene3D" id="1.20.140.10">
    <property type="entry name" value="Butyryl-CoA Dehydrogenase, subunit A, domain 3"/>
    <property type="match status" value="1"/>
</dbReference>
<dbReference type="PATRIC" id="fig|1117379.3.peg.3705"/>
<evidence type="ECO:0000256" key="1">
    <source>
        <dbReference type="ARBA" id="ARBA00022630"/>
    </source>
</evidence>
<feature type="domain" description="HpaB/PvcC/4-BUDH C-terminal" evidence="5">
    <location>
        <begin position="286"/>
        <end position="474"/>
    </location>
</feature>
<reference evidence="7 8" key="1">
    <citation type="journal article" date="2012" name="Front. Microbiol.">
        <title>Redundancy and modularity in membrane-associated dissimilatory nitrate reduction in Bacillus.</title>
        <authorList>
            <person name="Heylen K."/>
            <person name="Keltjens J."/>
        </authorList>
    </citation>
    <scope>NUCLEOTIDE SEQUENCE [LARGE SCALE GENOMIC DNA]</scope>
    <source>
        <strain evidence="8">LMG 21833T</strain>
    </source>
</reference>
<dbReference type="InterPro" id="IPR004925">
    <property type="entry name" value="HpaB/PvcC/4-BUDH"/>
</dbReference>
<evidence type="ECO:0000313" key="7">
    <source>
        <dbReference type="EMBL" id="EKN65892.1"/>
    </source>
</evidence>
<evidence type="ECO:0000256" key="4">
    <source>
        <dbReference type="PIRSR" id="PIRSR000331-2"/>
    </source>
</evidence>
<evidence type="ECO:0000259" key="6">
    <source>
        <dbReference type="Pfam" id="PF11794"/>
    </source>
</evidence>
<dbReference type="InterPro" id="IPR024674">
    <property type="entry name" value="HpaB/PvcC/4-BUDH_N"/>
</dbReference>
<sequence>MAAIKGKDYLSRLKNTPPETWLGDEKIIDPTSHPLVASPAKSIAKLYDLQWDDDKKDYMLYTDPITGELEGTQFLVPRSKEELKKRGQMHLEWAKASYGFMGRSTDFMSAQLLGWYSNAEFFGKFADNVREYFRYVQKNDLFLTHVLINPQVDRSQPPSKQPDEFTYLGVVKETEDGIIVRGAKMMATAGPYADEVLVFPFANQKMDIEDYKYAISFAVPMSAPGLRCIARESYVKESQMDYPLASQFDELDGILVFDDVFVPWNRVFIYQEPEKVNQVLNYTSLFTGHQSTIRLMTKLQFVAGLAMKATEVINTNVFPQVQDLMGEITTYIELCRAAITAAEEGAKPNEQGIYIPDFRPLSAIRNSGNRWYPRSREILQIILAGGLMYQPASFSVFDSPIKEDIEKYFRGADISAKEKIQIYKIANELAVSSFGSRHELYERYYAGDPLFLRINSQYKKYDKTECYSLVDQLINQISTDTKVLANKS</sequence>
<evidence type="ECO:0000259" key="5">
    <source>
        <dbReference type="Pfam" id="PF03241"/>
    </source>
</evidence>
<dbReference type="OrthoDB" id="9785230at2"/>
<dbReference type="Pfam" id="PF03241">
    <property type="entry name" value="HpaB"/>
    <property type="match status" value="1"/>
</dbReference>
<accession>K6D096</accession>
<name>K6D096_9BACI</name>
<dbReference type="GO" id="GO:0016627">
    <property type="term" value="F:oxidoreductase activity, acting on the CH-CH group of donors"/>
    <property type="evidence" value="ECO:0007669"/>
    <property type="project" value="InterPro"/>
</dbReference>
<feature type="domain" description="HpaB/PvcC/4-BUDH N-terminal" evidence="6">
    <location>
        <begin position="6"/>
        <end position="269"/>
    </location>
</feature>
<organism evidence="7 8">
    <name type="scientific">Neobacillus bataviensis LMG 21833</name>
    <dbReference type="NCBI Taxonomy" id="1117379"/>
    <lineage>
        <taxon>Bacteria</taxon>
        <taxon>Bacillati</taxon>
        <taxon>Bacillota</taxon>
        <taxon>Bacilli</taxon>
        <taxon>Bacillales</taxon>
        <taxon>Bacillaceae</taxon>
        <taxon>Neobacillus</taxon>
    </lineage>
</organism>